<reference evidence="1" key="1">
    <citation type="submission" date="2022-02" db="EMBL/GenBank/DDBJ databases">
        <authorList>
            <person name="King R."/>
        </authorList>
    </citation>
    <scope>NUCLEOTIDE SEQUENCE</scope>
</reference>
<dbReference type="EMBL" id="OU899035">
    <property type="protein sequence ID" value="CAH1726644.1"/>
    <property type="molecule type" value="Genomic_DNA"/>
</dbReference>
<reference evidence="1" key="2">
    <citation type="submission" date="2022-10" db="EMBL/GenBank/DDBJ databases">
        <authorList>
            <consortium name="ENA_rothamsted_submissions"/>
            <consortium name="culmorum"/>
            <person name="King R."/>
        </authorList>
    </citation>
    <scope>NUCLEOTIDE SEQUENCE</scope>
</reference>
<proteinExistence type="predicted"/>
<evidence type="ECO:0000313" key="3">
    <source>
        <dbReference type="Proteomes" id="UP001154329"/>
    </source>
</evidence>
<dbReference type="Proteomes" id="UP001154329">
    <property type="component" value="Chromosome 2"/>
</dbReference>
<accession>A0A9P0NN08</accession>
<protein>
    <submittedName>
        <fullName evidence="1">Uncharacterized protein</fullName>
    </submittedName>
</protein>
<dbReference type="EMBL" id="OU899035">
    <property type="protein sequence ID" value="CAH1726523.1"/>
    <property type="molecule type" value="Genomic_DNA"/>
</dbReference>
<gene>
    <name evidence="1" type="ORF">APHIGO_LOCUS7400</name>
    <name evidence="2" type="ORF">APHIGO_LOCUS7497</name>
</gene>
<keyword evidence="3" id="KW-1185">Reference proteome</keyword>
<sequence length="127" mass="14975">MYAAQATGEGHIHPRLKLFSHASHTYYFLSHPYVHRKGNAGIPDQHLWGFPPFCPALSEFFTFCLSILVISTFPPAGWKKVTFHQYFNRGRKPNFRCRRDKKYIYLHISIIYKSKLNYILKKVINKN</sequence>
<name>A0A9P0NN08_APHGO</name>
<evidence type="ECO:0000313" key="2">
    <source>
        <dbReference type="EMBL" id="CAH1726644.1"/>
    </source>
</evidence>
<organism evidence="1 3">
    <name type="scientific">Aphis gossypii</name>
    <name type="common">Cotton aphid</name>
    <dbReference type="NCBI Taxonomy" id="80765"/>
    <lineage>
        <taxon>Eukaryota</taxon>
        <taxon>Metazoa</taxon>
        <taxon>Ecdysozoa</taxon>
        <taxon>Arthropoda</taxon>
        <taxon>Hexapoda</taxon>
        <taxon>Insecta</taxon>
        <taxon>Pterygota</taxon>
        <taxon>Neoptera</taxon>
        <taxon>Paraneoptera</taxon>
        <taxon>Hemiptera</taxon>
        <taxon>Sternorrhyncha</taxon>
        <taxon>Aphidomorpha</taxon>
        <taxon>Aphidoidea</taxon>
        <taxon>Aphididae</taxon>
        <taxon>Aphidini</taxon>
        <taxon>Aphis</taxon>
        <taxon>Aphis</taxon>
    </lineage>
</organism>
<evidence type="ECO:0000313" key="1">
    <source>
        <dbReference type="EMBL" id="CAH1726523.1"/>
    </source>
</evidence>
<dbReference type="AlphaFoldDB" id="A0A9P0NN08"/>